<dbReference type="SUPFAM" id="SSF75516">
    <property type="entry name" value="Pheromone-binding domain of LuxR-like quorum-sensing transcription factors"/>
    <property type="match status" value="1"/>
</dbReference>
<dbReference type="Pfam" id="PF03472">
    <property type="entry name" value="Autoind_bind"/>
    <property type="match status" value="1"/>
</dbReference>
<dbReference type="Proteomes" id="UP001208938">
    <property type="component" value="Unassembled WGS sequence"/>
</dbReference>
<proteinExistence type="predicted"/>
<dbReference type="SMART" id="SM00421">
    <property type="entry name" value="HTH_LUXR"/>
    <property type="match status" value="1"/>
</dbReference>
<evidence type="ECO:0000313" key="6">
    <source>
        <dbReference type="EMBL" id="MCW1933254.1"/>
    </source>
</evidence>
<organism evidence="6 7">
    <name type="scientific">Pararhodobacter zhoushanensis</name>
    <dbReference type="NCBI Taxonomy" id="2479545"/>
    <lineage>
        <taxon>Bacteria</taxon>
        <taxon>Pseudomonadati</taxon>
        <taxon>Pseudomonadota</taxon>
        <taxon>Alphaproteobacteria</taxon>
        <taxon>Rhodobacterales</taxon>
        <taxon>Paracoccaceae</taxon>
        <taxon>Pararhodobacter</taxon>
    </lineage>
</organism>
<dbReference type="PANTHER" id="PTHR44688">
    <property type="entry name" value="DNA-BINDING TRANSCRIPTIONAL ACTIVATOR DEVR_DOSR"/>
    <property type="match status" value="1"/>
</dbReference>
<dbReference type="RefSeq" id="WP_264506187.1">
    <property type="nucleotide sequence ID" value="NZ_JAPDFL010000001.1"/>
</dbReference>
<dbReference type="Pfam" id="PF00196">
    <property type="entry name" value="GerE"/>
    <property type="match status" value="1"/>
</dbReference>
<keyword evidence="2" id="KW-0238">DNA-binding</keyword>
<dbReference type="InterPro" id="IPR005143">
    <property type="entry name" value="TF_LuxR_autoind-bd_dom"/>
</dbReference>
<feature type="region of interest" description="Disordered" evidence="4">
    <location>
        <begin position="1"/>
        <end position="21"/>
    </location>
</feature>
<dbReference type="InterPro" id="IPR036693">
    <property type="entry name" value="TF_LuxR_autoind-bd_dom_sf"/>
</dbReference>
<evidence type="ECO:0000256" key="1">
    <source>
        <dbReference type="ARBA" id="ARBA00023015"/>
    </source>
</evidence>
<comment type="caution">
    <text evidence="6">The sequence shown here is derived from an EMBL/GenBank/DDBJ whole genome shotgun (WGS) entry which is preliminary data.</text>
</comment>
<evidence type="ECO:0000256" key="4">
    <source>
        <dbReference type="SAM" id="MobiDB-lite"/>
    </source>
</evidence>
<dbReference type="InterPro" id="IPR036388">
    <property type="entry name" value="WH-like_DNA-bd_sf"/>
</dbReference>
<dbReference type="PANTHER" id="PTHR44688:SF16">
    <property type="entry name" value="DNA-BINDING TRANSCRIPTIONAL ACTIVATOR DEVR_DOSR"/>
    <property type="match status" value="1"/>
</dbReference>
<sequence>MEHQAISQTSGRAPLSDSGTKPRALPGIATFLTAILTATDREILWSLLCRFFADLGFDHVIYGYSPDLRGPVMSAPDEYVVLSTLADDVITTLIEKQYYRMNASFGWALENAGIASWSMTEQESGIALERQVTDEALGFFERNNLSVGCTIGFPQERTRGRAVMGLAARRGISQVKVDAQLEVNRDVIFTAASVAHLCLVSLPYHIPGRRLTVRQREVLEWVGNGKTTADIAQIMGITPPTVEKHLRLARETLGVETTAHALIKAAFLNQVFLPVRLPAERNGIVTPLRR</sequence>
<dbReference type="PRINTS" id="PR00038">
    <property type="entry name" value="HTHLUXR"/>
</dbReference>
<dbReference type="Gene3D" id="1.10.10.10">
    <property type="entry name" value="Winged helix-like DNA-binding domain superfamily/Winged helix DNA-binding domain"/>
    <property type="match status" value="1"/>
</dbReference>
<evidence type="ECO:0000259" key="5">
    <source>
        <dbReference type="PROSITE" id="PS50043"/>
    </source>
</evidence>
<dbReference type="CDD" id="cd06170">
    <property type="entry name" value="LuxR_C_like"/>
    <property type="match status" value="1"/>
</dbReference>
<feature type="compositionally biased region" description="Polar residues" evidence="4">
    <location>
        <begin position="1"/>
        <end position="11"/>
    </location>
</feature>
<reference evidence="6 7" key="1">
    <citation type="submission" date="2022-10" db="EMBL/GenBank/DDBJ databases">
        <title>Pararhodobacter sp. nov., isolated from marine algae.</title>
        <authorList>
            <person name="Choi B.J."/>
            <person name="Kim J.M."/>
            <person name="Lee J.K."/>
            <person name="Choi D.G."/>
            <person name="Jeon C.O."/>
        </authorList>
    </citation>
    <scope>NUCLEOTIDE SEQUENCE [LARGE SCALE GENOMIC DNA]</scope>
    <source>
        <strain evidence="6 7">ZQ420</strain>
    </source>
</reference>
<gene>
    <name evidence="6" type="ORF">OKW52_13545</name>
</gene>
<evidence type="ECO:0000313" key="7">
    <source>
        <dbReference type="Proteomes" id="UP001208938"/>
    </source>
</evidence>
<name>A0ABT3H0A8_9RHOB</name>
<dbReference type="PROSITE" id="PS50043">
    <property type="entry name" value="HTH_LUXR_2"/>
    <property type="match status" value="1"/>
</dbReference>
<dbReference type="EMBL" id="JAPDFL010000001">
    <property type="protein sequence ID" value="MCW1933254.1"/>
    <property type="molecule type" value="Genomic_DNA"/>
</dbReference>
<keyword evidence="7" id="KW-1185">Reference proteome</keyword>
<protein>
    <submittedName>
        <fullName evidence="6">LuxR family transcriptional regulator</fullName>
    </submittedName>
</protein>
<feature type="domain" description="HTH luxR-type" evidence="5">
    <location>
        <begin position="204"/>
        <end position="269"/>
    </location>
</feature>
<evidence type="ECO:0000256" key="2">
    <source>
        <dbReference type="ARBA" id="ARBA00023125"/>
    </source>
</evidence>
<dbReference type="Gene3D" id="3.30.450.80">
    <property type="entry name" value="Transcription factor LuxR-like, autoinducer-binding domain"/>
    <property type="match status" value="1"/>
</dbReference>
<accession>A0ABT3H0A8</accession>
<keyword evidence="1" id="KW-0805">Transcription regulation</keyword>
<dbReference type="InterPro" id="IPR000792">
    <property type="entry name" value="Tscrpt_reg_LuxR_C"/>
</dbReference>
<dbReference type="InterPro" id="IPR016032">
    <property type="entry name" value="Sig_transdc_resp-reg_C-effctor"/>
</dbReference>
<dbReference type="SUPFAM" id="SSF46894">
    <property type="entry name" value="C-terminal effector domain of the bipartite response regulators"/>
    <property type="match status" value="1"/>
</dbReference>
<keyword evidence="3" id="KW-0804">Transcription</keyword>
<evidence type="ECO:0000256" key="3">
    <source>
        <dbReference type="ARBA" id="ARBA00023163"/>
    </source>
</evidence>